<evidence type="ECO:0000259" key="6">
    <source>
        <dbReference type="Pfam" id="PF00298"/>
    </source>
</evidence>
<dbReference type="OrthoDB" id="1091498at2759"/>
<evidence type="ECO:0000256" key="3">
    <source>
        <dbReference type="ARBA" id="ARBA00023274"/>
    </source>
</evidence>
<dbReference type="OMA" id="IMSFCKD"/>
<dbReference type="KEGG" id="mis:MICPUN_113168"/>
<dbReference type="EMBL" id="CP001574">
    <property type="protein sequence ID" value="ACO68326.1"/>
    <property type="molecule type" value="Genomic_DNA"/>
</dbReference>
<dbReference type="InterPro" id="IPR036796">
    <property type="entry name" value="Ribosomal_uL11_N_sf"/>
</dbReference>
<dbReference type="Gene3D" id="1.10.10.250">
    <property type="entry name" value="Ribosomal protein L11, C-terminal domain"/>
    <property type="match status" value="1"/>
</dbReference>
<dbReference type="eggNOG" id="KOG3257">
    <property type="taxonomic scope" value="Eukaryota"/>
</dbReference>
<dbReference type="GO" id="GO:0015934">
    <property type="term" value="C:large ribosomal subunit"/>
    <property type="evidence" value="ECO:0007669"/>
    <property type="project" value="TreeGrafter"/>
</dbReference>
<dbReference type="GeneID" id="8250383"/>
<dbReference type="PANTHER" id="PTHR11661">
    <property type="entry name" value="60S RIBOSOMAL PROTEIN L12"/>
    <property type="match status" value="1"/>
</dbReference>
<evidence type="ECO:0000256" key="5">
    <source>
        <dbReference type="RuleBase" id="RU003978"/>
    </source>
</evidence>
<dbReference type="CDD" id="cd00349">
    <property type="entry name" value="Ribosomal_L11"/>
    <property type="match status" value="1"/>
</dbReference>
<proteinExistence type="inferred from homology"/>
<dbReference type="FunFam" id="1.10.10.250:FF:000003">
    <property type="entry name" value="Mitochondrial ribosomal protein L11"/>
    <property type="match status" value="1"/>
</dbReference>
<dbReference type="Gene3D" id="3.30.1550.10">
    <property type="entry name" value="Ribosomal protein L11/L12, N-terminal domain"/>
    <property type="match status" value="1"/>
</dbReference>
<keyword evidence="9" id="KW-1185">Reference proteome</keyword>
<dbReference type="PANTHER" id="PTHR11661:SF1">
    <property type="entry name" value="LARGE RIBOSOMAL SUBUNIT PROTEIN UL11M"/>
    <property type="match status" value="1"/>
</dbReference>
<evidence type="ECO:0000256" key="4">
    <source>
        <dbReference type="ARBA" id="ARBA00040104"/>
    </source>
</evidence>
<dbReference type="STRING" id="296587.C1FD38"/>
<dbReference type="HAMAP" id="MF_00736">
    <property type="entry name" value="Ribosomal_uL11"/>
    <property type="match status" value="1"/>
</dbReference>
<dbReference type="GO" id="GO:0070180">
    <property type="term" value="F:large ribosomal subunit rRNA binding"/>
    <property type="evidence" value="ECO:0007669"/>
    <property type="project" value="TreeGrafter"/>
</dbReference>
<dbReference type="InterPro" id="IPR006519">
    <property type="entry name" value="Ribosomal_uL11_bac-typ"/>
</dbReference>
<dbReference type="Proteomes" id="UP000002009">
    <property type="component" value="Chromosome 1"/>
</dbReference>
<evidence type="ECO:0000313" key="9">
    <source>
        <dbReference type="Proteomes" id="UP000002009"/>
    </source>
</evidence>
<accession>C1FD38</accession>
<name>C1FD38_MICCC</name>
<dbReference type="InterPro" id="IPR020783">
    <property type="entry name" value="Ribosomal_uL11_C"/>
</dbReference>
<dbReference type="GO" id="GO:0006412">
    <property type="term" value="P:translation"/>
    <property type="evidence" value="ECO:0007669"/>
    <property type="project" value="InterPro"/>
</dbReference>
<dbReference type="RefSeq" id="XP_002507068.1">
    <property type="nucleotide sequence ID" value="XM_002507022.1"/>
</dbReference>
<dbReference type="InterPro" id="IPR036769">
    <property type="entry name" value="Ribosomal_uL11_C_sf"/>
</dbReference>
<dbReference type="InterPro" id="IPR000911">
    <property type="entry name" value="Ribosomal_uL11"/>
</dbReference>
<dbReference type="Pfam" id="PF00298">
    <property type="entry name" value="Ribosomal_L11"/>
    <property type="match status" value="1"/>
</dbReference>
<evidence type="ECO:0000256" key="1">
    <source>
        <dbReference type="ARBA" id="ARBA00010537"/>
    </source>
</evidence>
<dbReference type="GO" id="GO:0003735">
    <property type="term" value="F:structural constituent of ribosome"/>
    <property type="evidence" value="ECO:0007669"/>
    <property type="project" value="InterPro"/>
</dbReference>
<dbReference type="SMART" id="SM00649">
    <property type="entry name" value="RL11"/>
    <property type="match status" value="1"/>
</dbReference>
<dbReference type="AlphaFoldDB" id="C1FD38"/>
<dbReference type="FunFam" id="3.30.1550.10:FF:000005">
    <property type="entry name" value="50S ribosomal protein L11"/>
    <property type="match status" value="1"/>
</dbReference>
<evidence type="ECO:0000256" key="2">
    <source>
        <dbReference type="ARBA" id="ARBA00022980"/>
    </source>
</evidence>
<feature type="domain" description="Large ribosomal subunit protein uL11 N-terminal" evidence="7">
    <location>
        <begin position="10"/>
        <end position="68"/>
    </location>
</feature>
<organism evidence="8 9">
    <name type="scientific">Micromonas commoda (strain RCC299 / NOUM17 / CCMP2709)</name>
    <name type="common">Picoplanktonic green alga</name>
    <dbReference type="NCBI Taxonomy" id="296587"/>
    <lineage>
        <taxon>Eukaryota</taxon>
        <taxon>Viridiplantae</taxon>
        <taxon>Chlorophyta</taxon>
        <taxon>Mamiellophyceae</taxon>
        <taxon>Mamiellales</taxon>
        <taxon>Mamiellaceae</taxon>
        <taxon>Micromonas</taxon>
    </lineage>
</organism>
<dbReference type="InParanoid" id="C1FD38"/>
<sequence length="145" mass="15361">MSGRTILATIRVVIPAGAAKPAPPVGPALGQHGLNIMSFCKEFNAKTAGFLPEVPVPVMITAFKDKSFEWKMRTPPTSYFVKKAAGVSSGGGRPGHGMTAAISLKHVYHIAKLKQQDEGSHHIPLISMCKSVIGAAKSMGIEVIR</sequence>
<dbReference type="SUPFAM" id="SSF46906">
    <property type="entry name" value="Ribosomal protein L11, C-terminal domain"/>
    <property type="match status" value="1"/>
</dbReference>
<reference evidence="8 9" key="1">
    <citation type="journal article" date="2009" name="Science">
        <title>Green evolution and dynamic adaptations revealed by genomes of the marine picoeukaryotes Micromonas.</title>
        <authorList>
            <person name="Worden A.Z."/>
            <person name="Lee J.H."/>
            <person name="Mock T."/>
            <person name="Rouze P."/>
            <person name="Simmons M.P."/>
            <person name="Aerts A.L."/>
            <person name="Allen A.E."/>
            <person name="Cuvelier M.L."/>
            <person name="Derelle E."/>
            <person name="Everett M.V."/>
            <person name="Foulon E."/>
            <person name="Grimwood J."/>
            <person name="Gundlach H."/>
            <person name="Henrissat B."/>
            <person name="Napoli C."/>
            <person name="McDonald S.M."/>
            <person name="Parker M.S."/>
            <person name="Rombauts S."/>
            <person name="Salamov A."/>
            <person name="Von Dassow P."/>
            <person name="Badger J.H."/>
            <person name="Coutinho P.M."/>
            <person name="Demir E."/>
            <person name="Dubchak I."/>
            <person name="Gentemann C."/>
            <person name="Eikrem W."/>
            <person name="Gready J.E."/>
            <person name="John U."/>
            <person name="Lanier W."/>
            <person name="Lindquist E.A."/>
            <person name="Lucas S."/>
            <person name="Mayer K.F."/>
            <person name="Moreau H."/>
            <person name="Not F."/>
            <person name="Otillar R."/>
            <person name="Panaud O."/>
            <person name="Pangilinan J."/>
            <person name="Paulsen I."/>
            <person name="Piegu B."/>
            <person name="Poliakov A."/>
            <person name="Robbens S."/>
            <person name="Schmutz J."/>
            <person name="Toulza E."/>
            <person name="Wyss T."/>
            <person name="Zelensky A."/>
            <person name="Zhou K."/>
            <person name="Armbrust E.V."/>
            <person name="Bhattacharya D."/>
            <person name="Goodenough U.W."/>
            <person name="Van de Peer Y."/>
            <person name="Grigoriev I.V."/>
        </authorList>
    </citation>
    <scope>NUCLEOTIDE SEQUENCE [LARGE SCALE GENOMIC DNA]</scope>
    <source>
        <strain evidence="9">RCC299 / NOUM17</strain>
    </source>
</reference>
<evidence type="ECO:0000313" key="8">
    <source>
        <dbReference type="EMBL" id="ACO68326.1"/>
    </source>
</evidence>
<protein>
    <recommendedName>
        <fullName evidence="4">Large ribosomal subunit protein uL11m</fullName>
    </recommendedName>
</protein>
<keyword evidence="2 5" id="KW-0689">Ribosomal protein</keyword>
<evidence type="ECO:0000259" key="7">
    <source>
        <dbReference type="Pfam" id="PF03946"/>
    </source>
</evidence>
<dbReference type="FunCoup" id="C1FD38">
    <property type="interactions" value="1705"/>
</dbReference>
<dbReference type="InterPro" id="IPR020784">
    <property type="entry name" value="Ribosomal_uL11_N"/>
</dbReference>
<gene>
    <name evidence="8" type="primary">RPL11M</name>
    <name evidence="8" type="ORF">MICPUN_113168</name>
</gene>
<dbReference type="Pfam" id="PF03946">
    <property type="entry name" value="Ribosomal_L11_N"/>
    <property type="match status" value="1"/>
</dbReference>
<feature type="domain" description="Large ribosomal subunit protein uL11 C-terminal" evidence="6">
    <location>
        <begin position="73"/>
        <end position="143"/>
    </location>
</feature>
<comment type="similarity">
    <text evidence="1 5">Belongs to the universal ribosomal protein uL11 family.</text>
</comment>
<dbReference type="SUPFAM" id="SSF54747">
    <property type="entry name" value="Ribosomal L11/L12e N-terminal domain"/>
    <property type="match status" value="1"/>
</dbReference>
<keyword evidence="3 5" id="KW-0687">Ribonucleoprotein</keyword>
<dbReference type="NCBIfam" id="TIGR01632">
    <property type="entry name" value="L11_bact"/>
    <property type="match status" value="1"/>
</dbReference>